<dbReference type="VEuPathDB" id="FungiDB:PADG_01980"/>
<sequence length="176" mass="20602">MARKSEISFQNNSRKRKQGLNSDPVTAFFNQYPQFNYRRNESIASEFYRMCDHFGWGKQNQDRKNALFKFKNAMVMKFNDLYGSDTDDINCWHRLCIAVDIDPLPQTIKACKKEIKGVHVNLVDLVDNTTRQQARLFASVDELRAYTINNSKYFPKESAYAGGVLKYLLREIHNTR</sequence>
<feature type="region of interest" description="Disordered" evidence="1">
    <location>
        <begin position="1"/>
        <end position="21"/>
    </location>
</feature>
<reference evidence="2 3" key="1">
    <citation type="submission" date="2016-06" db="EMBL/GenBank/DDBJ databases">
        <authorList>
            <person name="Kjaerup R.B."/>
            <person name="Dalgaard T.S."/>
            <person name="Juul-Madsen H.R."/>
        </authorList>
    </citation>
    <scope>NUCLEOTIDE SEQUENCE [LARGE SCALE GENOMIC DNA]</scope>
    <source>
        <strain evidence="2 3">Pb300</strain>
    </source>
</reference>
<evidence type="ECO:0000313" key="2">
    <source>
        <dbReference type="EMBL" id="ODH12931.1"/>
    </source>
</evidence>
<gene>
    <name evidence="2" type="ORF">ACO22_07772</name>
</gene>
<comment type="caution">
    <text evidence="2">The sequence shown here is derived from an EMBL/GenBank/DDBJ whole genome shotgun (WGS) entry which is preliminary data.</text>
</comment>
<dbReference type="PANTHER" id="PTHR38846:SF1">
    <property type="entry name" value="C3H1-TYPE DOMAIN-CONTAINING PROTEIN"/>
    <property type="match status" value="1"/>
</dbReference>
<dbReference type="PANTHER" id="PTHR38846">
    <property type="entry name" value="C3H1-TYPE DOMAIN-CONTAINING PROTEIN"/>
    <property type="match status" value="1"/>
</dbReference>
<name>A0A1D2J3S1_PARBR</name>
<dbReference type="Proteomes" id="UP000242814">
    <property type="component" value="Unassembled WGS sequence"/>
</dbReference>
<dbReference type="VEuPathDB" id="FungiDB:PABG_03411"/>
<accession>A0A1D2J3S1</accession>
<evidence type="ECO:0000256" key="1">
    <source>
        <dbReference type="SAM" id="MobiDB-lite"/>
    </source>
</evidence>
<evidence type="ECO:0000313" key="3">
    <source>
        <dbReference type="Proteomes" id="UP000242814"/>
    </source>
</evidence>
<dbReference type="EMBL" id="LZYO01000668">
    <property type="protein sequence ID" value="ODH12931.1"/>
    <property type="molecule type" value="Genomic_DNA"/>
</dbReference>
<proteinExistence type="predicted"/>
<protein>
    <submittedName>
        <fullName evidence="2">Uncharacterized protein</fullName>
    </submittedName>
</protein>
<organism evidence="2 3">
    <name type="scientific">Paracoccidioides brasiliensis</name>
    <dbReference type="NCBI Taxonomy" id="121759"/>
    <lineage>
        <taxon>Eukaryota</taxon>
        <taxon>Fungi</taxon>
        <taxon>Dikarya</taxon>
        <taxon>Ascomycota</taxon>
        <taxon>Pezizomycotina</taxon>
        <taxon>Eurotiomycetes</taxon>
        <taxon>Eurotiomycetidae</taxon>
        <taxon>Onygenales</taxon>
        <taxon>Ajellomycetaceae</taxon>
        <taxon>Paracoccidioides</taxon>
    </lineage>
</organism>
<dbReference type="AlphaFoldDB" id="A0A1D2J3S1"/>